<proteinExistence type="predicted"/>
<keyword evidence="1" id="KW-0285">Flavoprotein</keyword>
<comment type="caution">
    <text evidence="4">The sequence shown here is derived from an EMBL/GenBank/DDBJ whole genome shotgun (WGS) entry which is preliminary data.</text>
</comment>
<accession>A0ABS4KG95</accession>
<sequence length="338" mass="38245">MNLKNRIIRSATWEQLADEDGMPTKELLNIYEDLSSKDVGTIITGYAYVVKDEQPNPGMMGIYDDKFIEAYKPLTELVHKNNCNIIMQIVYGGSSTRFNTKSRTIWGPSEVENPSSKITPKEISKNEIKLLINAFADSSLRAKKSGFDGVQLHGAHGYLYSQFLSPFFNKREDEYGGSIENRARIIFETLEAIKDKVGEDFPVFIKINSRDYFEGGLDYEDCLWVCKELSLLGIDGIEISGGGVDKTRDSEAYYLKEAIEIAKSISVPVILVGGNRTPSDMEKILNNTKISYLSMSKPFLREYDLVSRWKSGNLEKSKCITCNQCFKTEGHRYCIFAK</sequence>
<evidence type="ECO:0000256" key="2">
    <source>
        <dbReference type="ARBA" id="ARBA00023002"/>
    </source>
</evidence>
<dbReference type="InterPro" id="IPR051799">
    <property type="entry name" value="NADH_flavin_oxidoreductase"/>
</dbReference>
<dbReference type="PANTHER" id="PTHR43656">
    <property type="entry name" value="BINDING OXIDOREDUCTASE, PUTATIVE (AFU_ORTHOLOGUE AFUA_2G08260)-RELATED"/>
    <property type="match status" value="1"/>
</dbReference>
<keyword evidence="2" id="KW-0560">Oxidoreductase</keyword>
<dbReference type="InterPro" id="IPR013785">
    <property type="entry name" value="Aldolase_TIM"/>
</dbReference>
<protein>
    <submittedName>
        <fullName evidence="4">2,4-dienoyl-CoA reductase-like NADH-dependent reductase (Old Yellow Enzyme family)</fullName>
    </submittedName>
</protein>
<feature type="domain" description="NADH:flavin oxidoreductase/NADH oxidase N-terminal" evidence="3">
    <location>
        <begin position="1"/>
        <end position="312"/>
    </location>
</feature>
<reference evidence="4 5" key="1">
    <citation type="submission" date="2021-03" db="EMBL/GenBank/DDBJ databases">
        <title>Genomic Encyclopedia of Type Strains, Phase IV (KMG-IV): sequencing the most valuable type-strain genomes for metagenomic binning, comparative biology and taxonomic classification.</title>
        <authorList>
            <person name="Goeker M."/>
        </authorList>
    </citation>
    <scope>NUCLEOTIDE SEQUENCE [LARGE SCALE GENOMIC DNA]</scope>
    <source>
        <strain evidence="4 5">DSM 27512</strain>
    </source>
</reference>
<evidence type="ECO:0000256" key="1">
    <source>
        <dbReference type="ARBA" id="ARBA00022630"/>
    </source>
</evidence>
<gene>
    <name evidence="4" type="ORF">J2Z35_000592</name>
</gene>
<keyword evidence="5" id="KW-1185">Reference proteome</keyword>
<organism evidence="4 5">
    <name type="scientific">Acetoanaerobium pronyense</name>
    <dbReference type="NCBI Taxonomy" id="1482736"/>
    <lineage>
        <taxon>Bacteria</taxon>
        <taxon>Bacillati</taxon>
        <taxon>Bacillota</taxon>
        <taxon>Clostridia</taxon>
        <taxon>Peptostreptococcales</taxon>
        <taxon>Filifactoraceae</taxon>
        <taxon>Acetoanaerobium</taxon>
    </lineage>
</organism>
<dbReference type="InterPro" id="IPR001155">
    <property type="entry name" value="OxRdtase_FMN_N"/>
</dbReference>
<dbReference type="EMBL" id="JAGGLI010000004">
    <property type="protein sequence ID" value="MBP2026801.1"/>
    <property type="molecule type" value="Genomic_DNA"/>
</dbReference>
<evidence type="ECO:0000313" key="5">
    <source>
        <dbReference type="Proteomes" id="UP001314903"/>
    </source>
</evidence>
<dbReference type="SUPFAM" id="SSF51395">
    <property type="entry name" value="FMN-linked oxidoreductases"/>
    <property type="match status" value="1"/>
</dbReference>
<dbReference type="PANTHER" id="PTHR43656:SF2">
    <property type="entry name" value="BINDING OXIDOREDUCTASE, PUTATIVE (AFU_ORTHOLOGUE AFUA_2G08260)-RELATED"/>
    <property type="match status" value="1"/>
</dbReference>
<dbReference type="Gene3D" id="3.20.20.70">
    <property type="entry name" value="Aldolase class I"/>
    <property type="match status" value="1"/>
</dbReference>
<dbReference type="Proteomes" id="UP001314903">
    <property type="component" value="Unassembled WGS sequence"/>
</dbReference>
<evidence type="ECO:0000259" key="3">
    <source>
        <dbReference type="Pfam" id="PF00724"/>
    </source>
</evidence>
<name>A0ABS4KG95_9FIRM</name>
<dbReference type="Pfam" id="PF00724">
    <property type="entry name" value="Oxidored_FMN"/>
    <property type="match status" value="1"/>
</dbReference>
<evidence type="ECO:0000313" key="4">
    <source>
        <dbReference type="EMBL" id="MBP2026801.1"/>
    </source>
</evidence>
<dbReference type="CDD" id="cd02803">
    <property type="entry name" value="OYE_like_FMN_family"/>
    <property type="match status" value="1"/>
</dbReference>